<dbReference type="PANTHER" id="PTHR37953:SF1">
    <property type="entry name" value="UPF0127 PROTEIN MJ1496"/>
    <property type="match status" value="1"/>
</dbReference>
<organism evidence="2 3">
    <name type="scientific">Muriicola soli</name>
    <dbReference type="NCBI Taxonomy" id="2507538"/>
    <lineage>
        <taxon>Bacteria</taxon>
        <taxon>Pseudomonadati</taxon>
        <taxon>Bacteroidota</taxon>
        <taxon>Flavobacteriia</taxon>
        <taxon>Flavobacteriales</taxon>
        <taxon>Flavobacteriaceae</taxon>
        <taxon>Muriicola</taxon>
    </lineage>
</organism>
<dbReference type="OrthoDB" id="5526466at2"/>
<accession>A0A411EAL0</accession>
<gene>
    <name evidence="2" type="ORF">EQY75_09595</name>
</gene>
<dbReference type="EMBL" id="CP035544">
    <property type="protein sequence ID" value="QBA64756.1"/>
    <property type="molecule type" value="Genomic_DNA"/>
</dbReference>
<feature type="signal peptide" evidence="1">
    <location>
        <begin position="1"/>
        <end position="22"/>
    </location>
</feature>
<keyword evidence="3" id="KW-1185">Reference proteome</keyword>
<protein>
    <submittedName>
        <fullName evidence="2">DUF192 domain-containing protein</fullName>
    </submittedName>
</protein>
<dbReference type="PROSITE" id="PS51257">
    <property type="entry name" value="PROKAR_LIPOPROTEIN"/>
    <property type="match status" value="1"/>
</dbReference>
<dbReference type="PANTHER" id="PTHR37953">
    <property type="entry name" value="UPF0127 PROTEIN MJ1496"/>
    <property type="match status" value="1"/>
</dbReference>
<evidence type="ECO:0000256" key="1">
    <source>
        <dbReference type="SAM" id="SignalP"/>
    </source>
</evidence>
<dbReference type="Proteomes" id="UP000290889">
    <property type="component" value="Chromosome"/>
</dbReference>
<reference evidence="2 3" key="1">
    <citation type="submission" date="2019-01" db="EMBL/GenBank/DDBJ databases">
        <title>Muriicola soli sp. nov., isolated from soil.</title>
        <authorList>
            <person name="Kang H.J."/>
            <person name="Kim S.B."/>
        </authorList>
    </citation>
    <scope>NUCLEOTIDE SEQUENCE [LARGE SCALE GENOMIC DNA]</scope>
    <source>
        <strain evidence="2 3">MMS17-SY002</strain>
    </source>
</reference>
<proteinExistence type="predicted"/>
<dbReference type="InterPro" id="IPR038695">
    <property type="entry name" value="Saro_0823-like_sf"/>
</dbReference>
<name>A0A411EAL0_9FLAO</name>
<dbReference type="Gene3D" id="2.60.120.1140">
    <property type="entry name" value="Protein of unknown function DUF192"/>
    <property type="match status" value="1"/>
</dbReference>
<keyword evidence="1" id="KW-0732">Signal</keyword>
<sequence length="163" mass="18560">MKRLTCLITAVVFALLFSTACKDVPKKVVNTAPVTFTREGTLSIFRAETDSLLAQVDIEIAETDYETQTGLMYRESMEKDQGMLFIFPEEAYHSFYMKNTRFPLDIIYINKDLKVSSIIANAQPLDEESLPSENPVMYVLEVNAGLVGIWELKPGDYIEFERL</sequence>
<evidence type="ECO:0000313" key="3">
    <source>
        <dbReference type="Proteomes" id="UP000290889"/>
    </source>
</evidence>
<feature type="chain" id="PRO_5019415421" evidence="1">
    <location>
        <begin position="23"/>
        <end position="163"/>
    </location>
</feature>
<evidence type="ECO:0000313" key="2">
    <source>
        <dbReference type="EMBL" id="QBA64756.1"/>
    </source>
</evidence>
<dbReference type="Pfam" id="PF02643">
    <property type="entry name" value="DUF192"/>
    <property type="match status" value="1"/>
</dbReference>
<dbReference type="KEGG" id="mur:EQY75_09595"/>
<dbReference type="InterPro" id="IPR003795">
    <property type="entry name" value="DUF192"/>
</dbReference>
<dbReference type="RefSeq" id="WP_129605376.1">
    <property type="nucleotide sequence ID" value="NZ_CP035544.1"/>
</dbReference>
<dbReference type="AlphaFoldDB" id="A0A411EAL0"/>